<keyword evidence="2" id="KW-1185">Reference proteome</keyword>
<dbReference type="AlphaFoldDB" id="D8R0B6"/>
<gene>
    <name evidence="1" type="ORF">SELMODRAFT_405995</name>
</gene>
<sequence length="151" mass="15365">MDAKFDFDASVIEVFGTGALKTVAISGRVFAFDLGGGGGAVPLAAEAACGKVDEFTEEVIGSIVAGSTIEAVGGIVATPTTPKASGAGGASGGNGIEWPLSFFGSFMPVGSKPLYVLNLRPHMAIYSSFAKVKPIIKGEKASFFKNAQRDA</sequence>
<reference evidence="1 2" key="1">
    <citation type="journal article" date="2011" name="Science">
        <title>The Selaginella genome identifies genetic changes associated with the evolution of vascular plants.</title>
        <authorList>
            <person name="Banks J.A."/>
            <person name="Nishiyama T."/>
            <person name="Hasebe M."/>
            <person name="Bowman J.L."/>
            <person name="Gribskov M."/>
            <person name="dePamphilis C."/>
            <person name="Albert V.A."/>
            <person name="Aono N."/>
            <person name="Aoyama T."/>
            <person name="Ambrose B.A."/>
            <person name="Ashton N.W."/>
            <person name="Axtell M.J."/>
            <person name="Barker E."/>
            <person name="Barker M.S."/>
            <person name="Bennetzen J.L."/>
            <person name="Bonawitz N.D."/>
            <person name="Chapple C."/>
            <person name="Cheng C."/>
            <person name="Correa L.G."/>
            <person name="Dacre M."/>
            <person name="DeBarry J."/>
            <person name="Dreyer I."/>
            <person name="Elias M."/>
            <person name="Engstrom E.M."/>
            <person name="Estelle M."/>
            <person name="Feng L."/>
            <person name="Finet C."/>
            <person name="Floyd S.K."/>
            <person name="Frommer W.B."/>
            <person name="Fujita T."/>
            <person name="Gramzow L."/>
            <person name="Gutensohn M."/>
            <person name="Harholt J."/>
            <person name="Hattori M."/>
            <person name="Heyl A."/>
            <person name="Hirai T."/>
            <person name="Hiwatashi Y."/>
            <person name="Ishikawa M."/>
            <person name="Iwata M."/>
            <person name="Karol K.G."/>
            <person name="Koehler B."/>
            <person name="Kolukisaoglu U."/>
            <person name="Kubo M."/>
            <person name="Kurata T."/>
            <person name="Lalonde S."/>
            <person name="Li K."/>
            <person name="Li Y."/>
            <person name="Litt A."/>
            <person name="Lyons E."/>
            <person name="Manning G."/>
            <person name="Maruyama T."/>
            <person name="Michael T.P."/>
            <person name="Mikami K."/>
            <person name="Miyazaki S."/>
            <person name="Morinaga S."/>
            <person name="Murata T."/>
            <person name="Mueller-Roeber B."/>
            <person name="Nelson D.R."/>
            <person name="Obara M."/>
            <person name="Oguri Y."/>
            <person name="Olmstead R.G."/>
            <person name="Onodera N."/>
            <person name="Petersen B.L."/>
            <person name="Pils B."/>
            <person name="Prigge M."/>
            <person name="Rensing S.A."/>
            <person name="Riano-Pachon D.M."/>
            <person name="Roberts A.W."/>
            <person name="Sato Y."/>
            <person name="Scheller H.V."/>
            <person name="Schulz B."/>
            <person name="Schulz C."/>
            <person name="Shakirov E.V."/>
            <person name="Shibagaki N."/>
            <person name="Shinohara N."/>
            <person name="Shippen D.E."/>
            <person name="Soerensen I."/>
            <person name="Sotooka R."/>
            <person name="Sugimoto N."/>
            <person name="Sugita M."/>
            <person name="Sumikawa N."/>
            <person name="Tanurdzic M."/>
            <person name="Theissen G."/>
            <person name="Ulvskov P."/>
            <person name="Wakazuki S."/>
            <person name="Weng J.K."/>
            <person name="Willats W.W."/>
            <person name="Wipf D."/>
            <person name="Wolf P.G."/>
            <person name="Yang L."/>
            <person name="Zimmer A.D."/>
            <person name="Zhu Q."/>
            <person name="Mitros T."/>
            <person name="Hellsten U."/>
            <person name="Loque D."/>
            <person name="Otillar R."/>
            <person name="Salamov A."/>
            <person name="Schmutz J."/>
            <person name="Shapiro H."/>
            <person name="Lindquist E."/>
            <person name="Lucas S."/>
            <person name="Rokhsar D."/>
            <person name="Grigoriev I.V."/>
        </authorList>
    </citation>
    <scope>NUCLEOTIDE SEQUENCE [LARGE SCALE GENOMIC DNA]</scope>
</reference>
<dbReference type="HOGENOM" id="CLU_1734602_0_0_1"/>
<proteinExistence type="predicted"/>
<name>D8R0B6_SELML</name>
<dbReference type="Proteomes" id="UP000001514">
    <property type="component" value="Unassembled WGS sequence"/>
</dbReference>
<evidence type="ECO:0000313" key="1">
    <source>
        <dbReference type="EMBL" id="EFJ34552.1"/>
    </source>
</evidence>
<evidence type="ECO:0000313" key="2">
    <source>
        <dbReference type="Proteomes" id="UP000001514"/>
    </source>
</evidence>
<accession>D8R0B6</accession>
<protein>
    <submittedName>
        <fullName evidence="1">Uncharacterized protein</fullName>
    </submittedName>
</protein>
<dbReference type="KEGG" id="smo:SELMODRAFT_405995"/>
<dbReference type="EMBL" id="GL377569">
    <property type="protein sequence ID" value="EFJ34552.1"/>
    <property type="molecule type" value="Genomic_DNA"/>
</dbReference>
<dbReference type="InParanoid" id="D8R0B6"/>
<dbReference type="Gramene" id="EFJ34552">
    <property type="protein sequence ID" value="EFJ34552"/>
    <property type="gene ID" value="SELMODRAFT_405995"/>
</dbReference>
<organism evidence="2">
    <name type="scientific">Selaginella moellendorffii</name>
    <name type="common">Spikemoss</name>
    <dbReference type="NCBI Taxonomy" id="88036"/>
    <lineage>
        <taxon>Eukaryota</taxon>
        <taxon>Viridiplantae</taxon>
        <taxon>Streptophyta</taxon>
        <taxon>Embryophyta</taxon>
        <taxon>Tracheophyta</taxon>
        <taxon>Lycopodiopsida</taxon>
        <taxon>Selaginellales</taxon>
        <taxon>Selaginellaceae</taxon>
        <taxon>Selaginella</taxon>
    </lineage>
</organism>